<proteinExistence type="inferred from homology"/>
<keyword evidence="2" id="KW-0812">Transmembrane</keyword>
<comment type="similarity">
    <text evidence="1">Belongs to the MT-A70-like family.</text>
</comment>
<keyword evidence="2" id="KW-1133">Transmembrane helix</keyword>
<dbReference type="AlphaFoldDB" id="A0A7R9CY33"/>
<name>A0A7R9CY33_TIMPO</name>
<evidence type="ECO:0000256" key="1">
    <source>
        <dbReference type="PROSITE-ProRule" id="PRU00489"/>
    </source>
</evidence>
<organism evidence="3">
    <name type="scientific">Timema poppense</name>
    <name type="common">Walking stick</name>
    <dbReference type="NCBI Taxonomy" id="170557"/>
    <lineage>
        <taxon>Eukaryota</taxon>
        <taxon>Metazoa</taxon>
        <taxon>Ecdysozoa</taxon>
        <taxon>Arthropoda</taxon>
        <taxon>Hexapoda</taxon>
        <taxon>Insecta</taxon>
        <taxon>Pterygota</taxon>
        <taxon>Neoptera</taxon>
        <taxon>Polyneoptera</taxon>
        <taxon>Phasmatodea</taxon>
        <taxon>Timematodea</taxon>
        <taxon>Timematoidea</taxon>
        <taxon>Timematidae</taxon>
        <taxon>Timema</taxon>
    </lineage>
</organism>
<dbReference type="EMBL" id="OD001916">
    <property type="protein sequence ID" value="CAD7403567.1"/>
    <property type="molecule type" value="Genomic_DNA"/>
</dbReference>
<dbReference type="GO" id="GO:0008168">
    <property type="term" value="F:methyltransferase activity"/>
    <property type="evidence" value="ECO:0007669"/>
    <property type="project" value="TreeGrafter"/>
</dbReference>
<keyword evidence="2" id="KW-0472">Membrane</keyword>
<evidence type="ECO:0000313" key="3">
    <source>
        <dbReference type="EMBL" id="CAD7403567.1"/>
    </source>
</evidence>
<feature type="transmembrane region" description="Helical" evidence="2">
    <location>
        <begin position="12"/>
        <end position="30"/>
    </location>
</feature>
<gene>
    <name evidence="3" type="ORF">TPSB3V08_LOCUS4115</name>
</gene>
<protein>
    <submittedName>
        <fullName evidence="3">Uncharacterized protein</fullName>
    </submittedName>
</protein>
<sequence length="227" mass="25550">MVREQCRSAQTLRVAGYGTLFFLWLAGHVFDPRCGPAWACRSVCLPYLPRVEVGDRVCAVCWYQMMYNKDLVEIPIASLIGPGSLVAVWCTNCESHVNALKTSVFPAWGLSYLGKWFWIKVTRSGKPVCSFSDPPGKQPFEQIIFGWKETKERVLPLPPDGMVVVSVPSAIHSHKPPLSELLSTFLPENPQCLELFARYLLPGWTSWGLEVLKLQDIMLYEQKAEGS</sequence>
<evidence type="ECO:0000256" key="2">
    <source>
        <dbReference type="SAM" id="Phobius"/>
    </source>
</evidence>
<reference evidence="3" key="1">
    <citation type="submission" date="2020-11" db="EMBL/GenBank/DDBJ databases">
        <authorList>
            <person name="Tran Van P."/>
        </authorList>
    </citation>
    <scope>NUCLEOTIDE SEQUENCE</scope>
</reference>
<dbReference type="GO" id="GO:0005634">
    <property type="term" value="C:nucleus"/>
    <property type="evidence" value="ECO:0007669"/>
    <property type="project" value="TreeGrafter"/>
</dbReference>
<dbReference type="PANTHER" id="PTHR12829:SF4">
    <property type="entry name" value="N(6)-ADENINE-SPECIFIC METHYLTRANSFERASE METTL4"/>
    <property type="match status" value="1"/>
</dbReference>
<dbReference type="InterPro" id="IPR007757">
    <property type="entry name" value="MT-A70-like"/>
</dbReference>
<accession>A0A7R9CY33</accession>
<dbReference type="Pfam" id="PF05063">
    <property type="entry name" value="MT-A70"/>
    <property type="match status" value="1"/>
</dbReference>
<dbReference type="PANTHER" id="PTHR12829">
    <property type="entry name" value="N6-ADENOSINE-METHYLTRANSFERASE"/>
    <property type="match status" value="1"/>
</dbReference>
<dbReference type="PROSITE" id="PS51143">
    <property type="entry name" value="MT_A70"/>
    <property type="match status" value="1"/>
</dbReference>